<proteinExistence type="predicted"/>
<evidence type="ECO:0000313" key="6">
    <source>
        <dbReference type="Proteomes" id="UP000176405"/>
    </source>
</evidence>
<dbReference type="SMART" id="SM00028">
    <property type="entry name" value="TPR"/>
    <property type="match status" value="1"/>
</dbReference>
<dbReference type="InterPro" id="IPR011990">
    <property type="entry name" value="TPR-like_helical_dom_sf"/>
</dbReference>
<comment type="caution">
    <text evidence="5">The sequence shown here is derived from an EMBL/GenBank/DDBJ whole genome shotgun (WGS) entry which is preliminary data.</text>
</comment>
<evidence type="ECO:0000313" key="5">
    <source>
        <dbReference type="EMBL" id="OGE35362.1"/>
    </source>
</evidence>
<dbReference type="Pfam" id="PF07719">
    <property type="entry name" value="TPR_2"/>
    <property type="match status" value="1"/>
</dbReference>
<feature type="repeat" description="TPR" evidence="3">
    <location>
        <begin position="40"/>
        <end position="73"/>
    </location>
</feature>
<feature type="region of interest" description="Disordered" evidence="4">
    <location>
        <begin position="215"/>
        <end position="237"/>
    </location>
</feature>
<reference evidence="5 6" key="1">
    <citation type="journal article" date="2016" name="Nat. Commun.">
        <title>Thousands of microbial genomes shed light on interconnected biogeochemical processes in an aquifer system.</title>
        <authorList>
            <person name="Anantharaman K."/>
            <person name="Brown C.T."/>
            <person name="Hug L.A."/>
            <person name="Sharon I."/>
            <person name="Castelle C.J."/>
            <person name="Probst A.J."/>
            <person name="Thomas B.C."/>
            <person name="Singh A."/>
            <person name="Wilkins M.J."/>
            <person name="Karaoz U."/>
            <person name="Brodie E.L."/>
            <person name="Williams K.H."/>
            <person name="Hubbard S.S."/>
            <person name="Banfield J.F."/>
        </authorList>
    </citation>
    <scope>NUCLEOTIDE SEQUENCE [LARGE SCALE GENOMIC DNA]</scope>
</reference>
<dbReference type="AlphaFoldDB" id="A0A1F5K349"/>
<dbReference type="STRING" id="1797780.A3E45_04535"/>
<keyword evidence="1" id="KW-0677">Repeat</keyword>
<sequence>MADQTNQTPERLAIIATLQGRWEDAIGANLEILVSSPHDTAALNRLGIAYLKTKQAGSAKKAFQKVLSLDPFNSIAKTNLKKVSPKFSDDYDNTSLLSNHTFSFIEEPGKSKVIPLANLGEPNIIATLFTGLEIDLKIAARKVKITTKDKYIGSLPDDISIHLIRLIKAGYKYQTLIKSADTASVQVYIKEIKNSKKLKGVPSFTFTQNLDDLDISSGNGPTQPPLEIYDPVIDPEN</sequence>
<dbReference type="EMBL" id="MFDH01000024">
    <property type="protein sequence ID" value="OGE35362.1"/>
    <property type="molecule type" value="Genomic_DNA"/>
</dbReference>
<evidence type="ECO:0000256" key="2">
    <source>
        <dbReference type="ARBA" id="ARBA00022803"/>
    </source>
</evidence>
<evidence type="ECO:0000256" key="4">
    <source>
        <dbReference type="SAM" id="MobiDB-lite"/>
    </source>
</evidence>
<dbReference type="Proteomes" id="UP000176405">
    <property type="component" value="Unassembled WGS sequence"/>
</dbReference>
<organism evidence="5 6">
    <name type="scientific">Candidatus Daviesbacteria bacterium RIFCSPHIGHO2_12_FULL_43_11</name>
    <dbReference type="NCBI Taxonomy" id="1797780"/>
    <lineage>
        <taxon>Bacteria</taxon>
        <taxon>Candidatus Daviesiibacteriota</taxon>
    </lineage>
</organism>
<evidence type="ECO:0000256" key="1">
    <source>
        <dbReference type="ARBA" id="ARBA00022737"/>
    </source>
</evidence>
<dbReference type="SUPFAM" id="SSF48452">
    <property type="entry name" value="TPR-like"/>
    <property type="match status" value="1"/>
</dbReference>
<dbReference type="Gene3D" id="1.25.40.10">
    <property type="entry name" value="Tetratricopeptide repeat domain"/>
    <property type="match status" value="1"/>
</dbReference>
<name>A0A1F5K349_9BACT</name>
<dbReference type="InterPro" id="IPR013105">
    <property type="entry name" value="TPR_2"/>
</dbReference>
<protein>
    <submittedName>
        <fullName evidence="5">Uncharacterized protein</fullName>
    </submittedName>
</protein>
<evidence type="ECO:0000256" key="3">
    <source>
        <dbReference type="PROSITE-ProRule" id="PRU00339"/>
    </source>
</evidence>
<keyword evidence="2 3" id="KW-0802">TPR repeat</keyword>
<gene>
    <name evidence="5" type="ORF">A3E45_04535</name>
</gene>
<dbReference type="InterPro" id="IPR019734">
    <property type="entry name" value="TPR_rpt"/>
</dbReference>
<accession>A0A1F5K349</accession>
<dbReference type="PROSITE" id="PS50005">
    <property type="entry name" value="TPR"/>
    <property type="match status" value="1"/>
</dbReference>